<reference evidence="3" key="1">
    <citation type="journal article" date="2023" name="bioRxiv">
        <title>Improved chromosome-level genome assembly for marigold (Tagetes erecta).</title>
        <authorList>
            <person name="Jiang F."/>
            <person name="Yuan L."/>
            <person name="Wang S."/>
            <person name="Wang H."/>
            <person name="Xu D."/>
            <person name="Wang A."/>
            <person name="Fan W."/>
        </authorList>
    </citation>
    <scope>NUCLEOTIDE SEQUENCE</scope>
    <source>
        <strain evidence="3">WSJ</strain>
        <tissue evidence="3">Leaf</tissue>
    </source>
</reference>
<dbReference type="InterPro" id="IPR000719">
    <property type="entry name" value="Prot_kinase_dom"/>
</dbReference>
<dbReference type="PROSITE" id="PS50011">
    <property type="entry name" value="PROTEIN_KINASE_DOM"/>
    <property type="match status" value="1"/>
</dbReference>
<proteinExistence type="predicted"/>
<dbReference type="SMART" id="SM00220">
    <property type="entry name" value="S_TKc"/>
    <property type="match status" value="1"/>
</dbReference>
<organism evidence="3 4">
    <name type="scientific">Tagetes erecta</name>
    <name type="common">African marigold</name>
    <dbReference type="NCBI Taxonomy" id="13708"/>
    <lineage>
        <taxon>Eukaryota</taxon>
        <taxon>Viridiplantae</taxon>
        <taxon>Streptophyta</taxon>
        <taxon>Embryophyta</taxon>
        <taxon>Tracheophyta</taxon>
        <taxon>Spermatophyta</taxon>
        <taxon>Magnoliopsida</taxon>
        <taxon>eudicotyledons</taxon>
        <taxon>Gunneridae</taxon>
        <taxon>Pentapetalae</taxon>
        <taxon>asterids</taxon>
        <taxon>campanulids</taxon>
        <taxon>Asterales</taxon>
        <taxon>Asteraceae</taxon>
        <taxon>Asteroideae</taxon>
        <taxon>Heliantheae alliance</taxon>
        <taxon>Tageteae</taxon>
        <taxon>Tagetes</taxon>
    </lineage>
</organism>
<dbReference type="GO" id="GO:0004672">
    <property type="term" value="F:protein kinase activity"/>
    <property type="evidence" value="ECO:0007669"/>
    <property type="project" value="InterPro"/>
</dbReference>
<accession>A0AAD8KUV5</accession>
<keyword evidence="4" id="KW-1185">Reference proteome</keyword>
<comment type="caution">
    <text evidence="3">The sequence shown here is derived from an EMBL/GenBank/DDBJ whole genome shotgun (WGS) entry which is preliminary data.</text>
</comment>
<dbReference type="PANTHER" id="PTHR45621">
    <property type="entry name" value="OS01G0588500 PROTEIN-RELATED"/>
    <property type="match status" value="1"/>
</dbReference>
<keyword evidence="1" id="KW-0067">ATP-binding</keyword>
<dbReference type="Proteomes" id="UP001229421">
    <property type="component" value="Unassembled WGS sequence"/>
</dbReference>
<dbReference type="Pfam" id="PF00069">
    <property type="entry name" value="Pkinase"/>
    <property type="match status" value="1"/>
</dbReference>
<dbReference type="Gene3D" id="1.10.510.10">
    <property type="entry name" value="Transferase(Phosphotransferase) domain 1"/>
    <property type="match status" value="3"/>
</dbReference>
<dbReference type="SUPFAM" id="SSF56112">
    <property type="entry name" value="Protein kinase-like (PK-like)"/>
    <property type="match status" value="4"/>
</dbReference>
<keyword evidence="1" id="KW-0547">Nucleotide-binding</keyword>
<feature type="domain" description="Protein kinase" evidence="2">
    <location>
        <begin position="33"/>
        <end position="569"/>
    </location>
</feature>
<sequence>MISDAPSGDKFILPVQTCQRLTLEEVQLATNNFDKALLIGCGGFSKVYKSITKFGSVDEVAIKKLNSTSSQGAHDFEAEVKLISKLRHAVDLTLTEYQQSLAVWSKAHVKERRLNEIVNYRLKGQISKKCLKEFTRMAADCLHEEPTKRPTMAEVVVKLESILSQERQSVGSSAYDGNFLNMVRYYFTRKVDLKPAHAEGNISKNQSLRLFTYSELVRATNNCNHKKFSSRSLETIYKGWVDKTTYAPTRPGVGLPMYVRTRLIRTSKLDLKPEEFIHPNLIKLLGYYSSEQKLSCVYKLISGTTLDKLLYGEPGKTSLSWVLRLKIAVGAARGLSFLHKKGHPAYRQFKTACILVDKDYNSRLWDFEVDGSFMVTGSYSAEMGVHYAAPEWLRYQADIKLDVIGKMAACKCKDGMKVCDWRKPVGEHNLIKRATPLLADEVNLGRILDPQLMDNNQPPKGAFKLAQLVLNCLKPRQVERASMEDILQFTYPTRSTSYMASRLRRFRDFDRKSEIYSFDVVLLELLTGMKVFDRNKPEEKQNLVKWATPLLADDAKGAFMLVQLVSKCL</sequence>
<dbReference type="AlphaFoldDB" id="A0AAD8KUV5"/>
<dbReference type="InterPro" id="IPR050823">
    <property type="entry name" value="Plant_Ser_Thr_Prot_Kinase"/>
</dbReference>
<dbReference type="InterPro" id="IPR011009">
    <property type="entry name" value="Kinase-like_dom_sf"/>
</dbReference>
<dbReference type="EMBL" id="JAUHHV010000004">
    <property type="protein sequence ID" value="KAK1426190.1"/>
    <property type="molecule type" value="Genomic_DNA"/>
</dbReference>
<evidence type="ECO:0000313" key="4">
    <source>
        <dbReference type="Proteomes" id="UP001229421"/>
    </source>
</evidence>
<evidence type="ECO:0000256" key="1">
    <source>
        <dbReference type="PROSITE-ProRule" id="PRU10141"/>
    </source>
</evidence>
<name>A0AAD8KUV5_TARER</name>
<protein>
    <recommendedName>
        <fullName evidence="2">Protein kinase domain-containing protein</fullName>
    </recommendedName>
</protein>
<gene>
    <name evidence="3" type="ORF">QVD17_14859</name>
</gene>
<feature type="binding site" evidence="1">
    <location>
        <position position="64"/>
    </location>
    <ligand>
        <name>ATP</name>
        <dbReference type="ChEBI" id="CHEBI:30616"/>
    </ligand>
</feature>
<dbReference type="Gene3D" id="3.30.200.20">
    <property type="entry name" value="Phosphorylase Kinase, domain 1"/>
    <property type="match status" value="2"/>
</dbReference>
<evidence type="ECO:0000313" key="3">
    <source>
        <dbReference type="EMBL" id="KAK1426190.1"/>
    </source>
</evidence>
<evidence type="ECO:0000259" key="2">
    <source>
        <dbReference type="PROSITE" id="PS50011"/>
    </source>
</evidence>
<dbReference type="PROSITE" id="PS00107">
    <property type="entry name" value="PROTEIN_KINASE_ATP"/>
    <property type="match status" value="1"/>
</dbReference>
<dbReference type="InterPro" id="IPR017441">
    <property type="entry name" value="Protein_kinase_ATP_BS"/>
</dbReference>
<dbReference type="GO" id="GO:0005524">
    <property type="term" value="F:ATP binding"/>
    <property type="evidence" value="ECO:0007669"/>
    <property type="project" value="UniProtKB-UniRule"/>
</dbReference>